<dbReference type="AlphaFoldDB" id="A0A317Z977"/>
<protein>
    <submittedName>
        <fullName evidence="1">Tagatose-6-phosphate ketose isomerase</fullName>
    </submittedName>
</protein>
<organism evidence="1 2">
    <name type="scientific">Staphylococcus pseudintermedius</name>
    <dbReference type="NCBI Taxonomy" id="283734"/>
    <lineage>
        <taxon>Bacteria</taxon>
        <taxon>Bacillati</taxon>
        <taxon>Bacillota</taxon>
        <taxon>Bacilli</taxon>
        <taxon>Bacillales</taxon>
        <taxon>Staphylococcaceae</taxon>
        <taxon>Staphylococcus</taxon>
        <taxon>Staphylococcus intermedius group</taxon>
    </lineage>
</organism>
<dbReference type="Proteomes" id="UP000246351">
    <property type="component" value="Unassembled WGS sequence"/>
</dbReference>
<gene>
    <name evidence="1" type="ORF">DD924_11310</name>
</gene>
<comment type="caution">
    <text evidence="1">The sequence shown here is derived from an EMBL/GenBank/DDBJ whole genome shotgun (WGS) entry which is preliminary data.</text>
</comment>
<reference evidence="1 2" key="1">
    <citation type="journal article" date="2018" name="Vet. Microbiol.">
        <title>Clonal diversity and geographic distribution of methicillin-resistant Staphylococcus pseudintermedius from Australian animals: Discovery of novel sequence types.</title>
        <authorList>
            <person name="Worthing K.A."/>
            <person name="Abraham S."/>
            <person name="Coombs G.W."/>
            <person name="Pang S."/>
            <person name="Saputra S."/>
            <person name="Jordan D."/>
            <person name="Trott D.J."/>
            <person name="Norris J.M."/>
        </authorList>
    </citation>
    <scope>NUCLEOTIDE SEQUENCE [LARGE SCALE GENOMIC DNA]</scope>
    <source>
        <strain evidence="1 2">ST71 3</strain>
    </source>
</reference>
<evidence type="ECO:0000313" key="1">
    <source>
        <dbReference type="EMBL" id="PWZ97875.1"/>
    </source>
</evidence>
<dbReference type="GO" id="GO:0016853">
    <property type="term" value="F:isomerase activity"/>
    <property type="evidence" value="ECO:0007669"/>
    <property type="project" value="UniProtKB-KW"/>
</dbReference>
<feature type="non-terminal residue" evidence="1">
    <location>
        <position position="1"/>
    </location>
</feature>
<accession>A0A317Z977</accession>
<dbReference type="Gene3D" id="3.40.50.10490">
    <property type="entry name" value="Glucose-6-phosphate isomerase like protein, domain 1"/>
    <property type="match status" value="1"/>
</dbReference>
<evidence type="ECO:0000313" key="2">
    <source>
        <dbReference type="Proteomes" id="UP000246351"/>
    </source>
</evidence>
<proteinExistence type="predicted"/>
<keyword evidence="1" id="KW-0413">Isomerase</keyword>
<name>A0A317Z977_STAPS</name>
<dbReference type="EMBL" id="QEIV01001084">
    <property type="protein sequence ID" value="PWZ97875.1"/>
    <property type="molecule type" value="Genomic_DNA"/>
</dbReference>
<sequence>VQLPQSESLSDMELALQYLMFGQLLAAQRSNALGLNPDNPSPDGFINRVVKGVTVYPVKG</sequence>